<proteinExistence type="predicted"/>
<dbReference type="SMART" id="SM00560">
    <property type="entry name" value="LamGL"/>
    <property type="match status" value="3"/>
</dbReference>
<evidence type="ECO:0000259" key="7">
    <source>
        <dbReference type="PROSITE" id="PS50853"/>
    </source>
</evidence>
<dbReference type="EMBL" id="CP042831">
    <property type="protein sequence ID" value="QEE50828.1"/>
    <property type="molecule type" value="Genomic_DNA"/>
</dbReference>
<dbReference type="GO" id="GO:0042995">
    <property type="term" value="C:cell projection"/>
    <property type="evidence" value="ECO:0007669"/>
    <property type="project" value="UniProtKB-SubCell"/>
</dbReference>
<sequence>MNKNLLTGANLLRASLFTFCLASSSMQAQQNALEFDGTNDYIVTNYAGISGNASRTVEAWIKVGSDSSQRFLVDMGDTAAGAGSRFSFKINPSASVIRIEIGGAGINGSAFVTNNQWHHVAVVYDNDAATNKYKLYVDGVLDIQGDMTTALNVQPGTTNMTIGIRADLSATTVWDGAIDEVRVWDVARTQAQIQDNMNTEFCNPQANLVSYYKFNEGTAGADNATQTTISDSSANTYTGTLNSFALSGTGSNFIAGATALTAVTIDDSVTLDGTTLTAAEATTGTTYQWVDCDNEDAPIDEATSQTFTPTATGNYAVIITKGGCSAQSECTAVTIAVCESPTAVMTADITTAEATISWTENGDATQWEVLYGPTGFNPETEGETVTVETTAEMTLDELDANTGYDVYVRAVCSEDFTSEWTAVTAFTTLEEVVVTPVSNVGVNFDGVDDFIQTTYGGVSGSGARTVEGWIRTTKNSLPTNQGGQGQSVIADWGTLGTSTRFTFCILNNNALRLEVQGSAVNGTVAVNDGEWHHVAVVYNPTAANKIALYLDGVLDIEGNVTANTGSTTNFRLGARIDGVNFFQGDMDNVRVWNVARTQAELQANMNTEFCGPQTNLKLNFRMNDGTPEADNAGVSLSDNSGNNYLAVFNGFALNGTGSNFVDGLATITGVTINDEVTLEETTLTATEAATGTTYQWVDCDNEDAPIDEATSQTFTPTASGNYAVIVTNSGCSVQSDCMEVTLNTEVCAVPTGIMVEDITTSSASVSWTESGDATTWEVLYGPTGFDVETEGETVAVDTTAEVMLDELDANTGYDVYVRAVCGEDLTSELTVVEDFTTLEEVVVEPTEAIALNFDGAGDYIQTNYQGVLGNNARTVEAWVKTNSGNNEQIIATWGSDAVNGARFTFRLNASGTNDVVRIENKGGGINGTVNVNDGNWHHVAVTYDNSLTTNKYKLYVDGVLDTQGDISTPLNTMAVTDMIIGRRINASFGGYFDGSIDEVRVWSVARTQAEIAANKDAEFCGVQPNLQAYFKLNEGTPEADNTAVASATDASGNGYVGTFNTFALNGLASNYIAGAVDVNESEVDDAVALVDATITAAQTDAVYQWVDCNDNNADIEGATNQSFTATESGNYAVRITANGCTVLSECTEIVIEVCAVPIAVAVTEIGETTATVAWTENGTSTEWEVLYGPTGFDVATEGETVTVEDVAMVVLDELDADTEYDVYVRAVCSETSTDWTVSETFTTDAAPVCVTPSAIQVTEITSSSAMISWTENGEATIWEVLYGPVGFDIETEGETVTIDNTPEVMLDELDANTEYNIYVRAVCAEDFTSSWGSTDSFTTLEEALCSTPSTIVVSEITSSSVMVSWTENGEATVWEVLYGPVGFDIETEGETVTVEDTPEVMLDELDANTEYDVYVRAVCGEDFTSNWESTQPFTTLEEAVCATPSQIEITDTTSSSAMVSWTENGEATVWEVLYGPAGFDPETEGEIVTVENTPEVMLDELDPETEYHVYVRAICAEEMVSEWEGQESFTTQTLGLNDNTIAGFAFYPNPTNGTLNISAQNYIESVVIYNLTGQKVMAVKVEASASQLDVAKLSEGVYMMHVTSEAKTGVYKLVRK</sequence>
<comment type="subcellular location">
    <subcellularLocation>
        <location evidence="1">Cell projection</location>
    </subcellularLocation>
</comment>
<reference evidence="8 9" key="1">
    <citation type="submission" date="2019-08" db="EMBL/GenBank/DDBJ databases">
        <title>Flavobacterium alkalisoli sp. nov., isolated from rhizosphere soil of Suaeda salsa.</title>
        <authorList>
            <person name="Sun J.-Q."/>
            <person name="Xu L."/>
        </authorList>
    </citation>
    <scope>NUCLEOTIDE SEQUENCE [LARGE SCALE GENOMIC DNA]</scope>
    <source>
        <strain evidence="8 9">XS-5</strain>
    </source>
</reference>
<dbReference type="OrthoDB" id="9801383at2"/>
<keyword evidence="5" id="KW-0966">Cell projection</keyword>
<feature type="domain" description="Fibronectin type-III" evidence="7">
    <location>
        <begin position="1347"/>
        <end position="1438"/>
    </location>
</feature>
<dbReference type="PANTHER" id="PTHR46708">
    <property type="entry name" value="TENASCIN"/>
    <property type="match status" value="1"/>
</dbReference>
<dbReference type="CDD" id="cd00063">
    <property type="entry name" value="FN3"/>
    <property type="match status" value="6"/>
</dbReference>
<feature type="domain" description="Fibronectin type-III" evidence="7">
    <location>
        <begin position="1443"/>
        <end position="1534"/>
    </location>
</feature>
<feature type="signal peptide" evidence="6">
    <location>
        <begin position="1"/>
        <end position="28"/>
    </location>
</feature>
<dbReference type="PANTHER" id="PTHR46708:SF2">
    <property type="entry name" value="FIBRONECTIN TYPE-III DOMAIN-CONTAINING PROTEIN"/>
    <property type="match status" value="1"/>
</dbReference>
<dbReference type="Pfam" id="PF13385">
    <property type="entry name" value="Laminin_G_3"/>
    <property type="match status" value="3"/>
</dbReference>
<keyword evidence="4" id="KW-1015">Disulfide bond</keyword>
<name>A0A5B9FYC5_9FLAO</name>
<dbReference type="SMART" id="SM00282">
    <property type="entry name" value="LamG"/>
    <property type="match status" value="2"/>
</dbReference>
<dbReference type="InterPro" id="IPR026444">
    <property type="entry name" value="Secre_tail"/>
</dbReference>
<feature type="domain" description="Fibronectin type-III" evidence="7">
    <location>
        <begin position="749"/>
        <end position="840"/>
    </location>
</feature>
<keyword evidence="2 6" id="KW-0732">Signal</keyword>
<dbReference type="InterPro" id="IPR050991">
    <property type="entry name" value="ECM_Regulatory_Proteins"/>
</dbReference>
<dbReference type="Pfam" id="PF00041">
    <property type="entry name" value="fn3"/>
    <property type="match status" value="6"/>
</dbReference>
<dbReference type="Pfam" id="PF18962">
    <property type="entry name" value="Por_Secre_tail"/>
    <property type="match status" value="1"/>
</dbReference>
<keyword evidence="3" id="KW-0677">Repeat</keyword>
<dbReference type="InterPro" id="IPR013320">
    <property type="entry name" value="ConA-like_dom_sf"/>
</dbReference>
<dbReference type="InterPro" id="IPR036116">
    <property type="entry name" value="FN3_sf"/>
</dbReference>
<dbReference type="SUPFAM" id="SSF49899">
    <property type="entry name" value="Concanavalin A-like lectins/glucanases"/>
    <property type="match status" value="3"/>
</dbReference>
<dbReference type="Gene3D" id="2.60.40.10">
    <property type="entry name" value="Immunoglobulins"/>
    <property type="match status" value="6"/>
</dbReference>
<dbReference type="SMART" id="SM00060">
    <property type="entry name" value="FN3"/>
    <property type="match status" value="6"/>
</dbReference>
<dbReference type="Gene3D" id="2.60.120.200">
    <property type="match status" value="3"/>
</dbReference>
<feature type="chain" id="PRO_5022659033" evidence="6">
    <location>
        <begin position="29"/>
        <end position="1616"/>
    </location>
</feature>
<dbReference type="GO" id="GO:0005975">
    <property type="term" value="P:carbohydrate metabolic process"/>
    <property type="evidence" value="ECO:0007669"/>
    <property type="project" value="UniProtKB-ARBA"/>
</dbReference>
<evidence type="ECO:0000256" key="2">
    <source>
        <dbReference type="ARBA" id="ARBA00022729"/>
    </source>
</evidence>
<keyword evidence="9" id="KW-1185">Reference proteome</keyword>
<dbReference type="InterPro" id="IPR003961">
    <property type="entry name" value="FN3_dom"/>
</dbReference>
<gene>
    <name evidence="8" type="ORF">FUA48_14945</name>
</gene>
<feature type="domain" description="Fibronectin type-III" evidence="7">
    <location>
        <begin position="340"/>
        <end position="431"/>
    </location>
</feature>
<dbReference type="InterPro" id="IPR001791">
    <property type="entry name" value="Laminin_G"/>
</dbReference>
<dbReference type="KEGG" id="fak:FUA48_14945"/>
<evidence type="ECO:0000256" key="6">
    <source>
        <dbReference type="SAM" id="SignalP"/>
    </source>
</evidence>
<evidence type="ECO:0000256" key="3">
    <source>
        <dbReference type="ARBA" id="ARBA00022737"/>
    </source>
</evidence>
<dbReference type="GO" id="GO:0004553">
    <property type="term" value="F:hydrolase activity, hydrolyzing O-glycosyl compounds"/>
    <property type="evidence" value="ECO:0007669"/>
    <property type="project" value="UniProtKB-ARBA"/>
</dbReference>
<dbReference type="SUPFAM" id="SSF49265">
    <property type="entry name" value="Fibronectin type III"/>
    <property type="match status" value="4"/>
</dbReference>
<evidence type="ECO:0000256" key="4">
    <source>
        <dbReference type="ARBA" id="ARBA00023157"/>
    </source>
</evidence>
<accession>A0A5B9FYC5</accession>
<dbReference type="Proteomes" id="UP000321222">
    <property type="component" value="Chromosome"/>
</dbReference>
<evidence type="ECO:0000313" key="8">
    <source>
        <dbReference type="EMBL" id="QEE50828.1"/>
    </source>
</evidence>
<dbReference type="NCBIfam" id="TIGR04183">
    <property type="entry name" value="Por_Secre_tail"/>
    <property type="match status" value="1"/>
</dbReference>
<dbReference type="PROSITE" id="PS50853">
    <property type="entry name" value="FN3"/>
    <property type="match status" value="6"/>
</dbReference>
<dbReference type="RefSeq" id="WP_147584274.1">
    <property type="nucleotide sequence ID" value="NZ_CP042831.1"/>
</dbReference>
<feature type="domain" description="Fibronectin type-III" evidence="7">
    <location>
        <begin position="1156"/>
        <end position="1246"/>
    </location>
</feature>
<evidence type="ECO:0000256" key="5">
    <source>
        <dbReference type="ARBA" id="ARBA00023273"/>
    </source>
</evidence>
<dbReference type="InterPro" id="IPR013783">
    <property type="entry name" value="Ig-like_fold"/>
</dbReference>
<feature type="domain" description="Fibronectin type-III" evidence="7">
    <location>
        <begin position="1251"/>
        <end position="1342"/>
    </location>
</feature>
<protein>
    <submittedName>
        <fullName evidence="8">T9SS type A sorting domain-containing protein</fullName>
    </submittedName>
</protein>
<evidence type="ECO:0000313" key="9">
    <source>
        <dbReference type="Proteomes" id="UP000321222"/>
    </source>
</evidence>
<organism evidence="8 9">
    <name type="scientific">Flavobacterium alkalisoli</name>
    <dbReference type="NCBI Taxonomy" id="2602769"/>
    <lineage>
        <taxon>Bacteria</taxon>
        <taxon>Pseudomonadati</taxon>
        <taxon>Bacteroidota</taxon>
        <taxon>Flavobacteriia</taxon>
        <taxon>Flavobacteriales</taxon>
        <taxon>Flavobacteriaceae</taxon>
        <taxon>Flavobacterium</taxon>
    </lineage>
</organism>
<dbReference type="InterPro" id="IPR006558">
    <property type="entry name" value="LamG-like"/>
</dbReference>
<evidence type="ECO:0000256" key="1">
    <source>
        <dbReference type="ARBA" id="ARBA00004316"/>
    </source>
</evidence>